<dbReference type="GO" id="GO:0016746">
    <property type="term" value="F:acyltransferase activity"/>
    <property type="evidence" value="ECO:0007669"/>
    <property type="project" value="UniProtKB-KW"/>
</dbReference>
<keyword evidence="7" id="KW-0319">Glycerol metabolism</keyword>
<keyword evidence="14" id="KW-1185">Reference proteome</keyword>
<evidence type="ECO:0000256" key="10">
    <source>
        <dbReference type="ARBA" id="ARBA00048109"/>
    </source>
</evidence>
<dbReference type="Pfam" id="PF03007">
    <property type="entry name" value="WS_DGAT_cat"/>
    <property type="match status" value="1"/>
</dbReference>
<sequence length="458" mass="49148">MRIDRLSATDLTNLAVEAADTPAHIGGLLVVDGGALLDADGRLRMTIVRAGIERRLDRVPKLRKVVYRPGLLAGRSLWVDDPAFAIDRHVDVAEVAAPGGEEQLLRLTERLMVPVLSRSRPLWRLWFVTGLPSGRVAMIIKLHHAVADGLAAVQMLRSLLDLPEPADTAPGGWRAAPPPGWSALVGDNLLERSAAVARTARRLADPAAVRRAVGSVPAGWRGIARSWGAPRTSLNVPIGPRRRFAVVRLDLAAVKETAHAYGGKVNDVILNLVAGGLRALLVARGESVDGLTLRVAVAVSTRSPTEKGQEGNRAGGIVVRLPLGERHPGARQRVIAAESRRAKSEQFPGGEQCFMVFLARSGLMRRFTRHQHLTNVIESNVVGWPEPITVLGAPVLDVVPVSLLAGNLTLSFLALSYAGRLTITVCADADRHPDLPVLLAAMRTDWTVLADPIVPEAV</sequence>
<reference evidence="13 14" key="1">
    <citation type="submission" date="2020-07" db="EMBL/GenBank/DDBJ databases">
        <title>Sequencing the genomes of 1000 actinobacteria strains.</title>
        <authorList>
            <person name="Klenk H.-P."/>
        </authorList>
    </citation>
    <scope>NUCLEOTIDE SEQUENCE [LARGE SCALE GENOMIC DNA]</scope>
    <source>
        <strain evidence="13 14">DSM 43814</strain>
    </source>
</reference>
<evidence type="ECO:0000256" key="2">
    <source>
        <dbReference type="ARBA" id="ARBA00005189"/>
    </source>
</evidence>
<dbReference type="InterPro" id="IPR045034">
    <property type="entry name" value="O-acyltransferase_WSD1-like"/>
</dbReference>
<feature type="domain" description="O-acyltransferase WSD1-like N-terminal" evidence="11">
    <location>
        <begin position="6"/>
        <end position="269"/>
    </location>
</feature>
<dbReference type="PANTHER" id="PTHR31650">
    <property type="entry name" value="O-ACYLTRANSFERASE (WSD1-LIKE) FAMILY PROTEIN"/>
    <property type="match status" value="1"/>
</dbReference>
<comment type="pathway">
    <text evidence="2">Lipid metabolism.</text>
</comment>
<keyword evidence="5" id="KW-0444">Lipid biosynthesis</keyword>
<evidence type="ECO:0000256" key="3">
    <source>
        <dbReference type="ARBA" id="ARBA00009587"/>
    </source>
</evidence>
<protein>
    <recommendedName>
        <fullName evidence="4">diacylglycerol O-acyltransferase</fullName>
        <ecNumber evidence="4">2.3.1.20</ecNumber>
    </recommendedName>
</protein>
<dbReference type="RefSeq" id="WP_179805635.1">
    <property type="nucleotide sequence ID" value="NZ_JACCCQ010000001.1"/>
</dbReference>
<evidence type="ECO:0000313" key="14">
    <source>
        <dbReference type="Proteomes" id="UP000631553"/>
    </source>
</evidence>
<dbReference type="Proteomes" id="UP000631553">
    <property type="component" value="Unassembled WGS sequence"/>
</dbReference>
<keyword evidence="6" id="KW-0808">Transferase</keyword>
<comment type="pathway">
    <text evidence="1">Glycerolipid metabolism; triacylglycerol biosynthesis.</text>
</comment>
<dbReference type="PANTHER" id="PTHR31650:SF1">
    <property type="entry name" value="WAX ESTER SYNTHASE_DIACYLGLYCEROL ACYLTRANSFERASE 4-RELATED"/>
    <property type="match status" value="1"/>
</dbReference>
<dbReference type="SUPFAM" id="SSF52777">
    <property type="entry name" value="CoA-dependent acyltransferases"/>
    <property type="match status" value="1"/>
</dbReference>
<feature type="domain" description="O-acyltransferase WSD1 C-terminal" evidence="12">
    <location>
        <begin position="311"/>
        <end position="444"/>
    </location>
</feature>
<evidence type="ECO:0000256" key="7">
    <source>
        <dbReference type="ARBA" id="ARBA00022798"/>
    </source>
</evidence>
<accession>A0ABX2RU50</accession>
<keyword evidence="9 13" id="KW-0012">Acyltransferase</keyword>
<dbReference type="EC" id="2.3.1.20" evidence="4"/>
<comment type="caution">
    <text evidence="13">The sequence shown here is derived from an EMBL/GenBank/DDBJ whole genome shotgun (WGS) entry which is preliminary data.</text>
</comment>
<evidence type="ECO:0000259" key="11">
    <source>
        <dbReference type="Pfam" id="PF03007"/>
    </source>
</evidence>
<dbReference type="EMBL" id="JACCCQ010000001">
    <property type="protein sequence ID" value="NYF60064.1"/>
    <property type="molecule type" value="Genomic_DNA"/>
</dbReference>
<keyword evidence="8" id="KW-0443">Lipid metabolism</keyword>
<evidence type="ECO:0000256" key="5">
    <source>
        <dbReference type="ARBA" id="ARBA00022516"/>
    </source>
</evidence>
<evidence type="ECO:0000256" key="9">
    <source>
        <dbReference type="ARBA" id="ARBA00023315"/>
    </source>
</evidence>
<dbReference type="InterPro" id="IPR009721">
    <property type="entry name" value="O-acyltransferase_WSD1_C"/>
</dbReference>
<evidence type="ECO:0000259" key="12">
    <source>
        <dbReference type="Pfam" id="PF06974"/>
    </source>
</evidence>
<name>A0ABX2RU50_9ACTN</name>
<comment type="similarity">
    <text evidence="3">Belongs to the long-chain O-acyltransferase family.</text>
</comment>
<evidence type="ECO:0000313" key="13">
    <source>
        <dbReference type="EMBL" id="NYF60064.1"/>
    </source>
</evidence>
<organism evidence="13 14">
    <name type="scientific">Micromonospora purpureochromogenes</name>
    <dbReference type="NCBI Taxonomy" id="47872"/>
    <lineage>
        <taxon>Bacteria</taxon>
        <taxon>Bacillati</taxon>
        <taxon>Actinomycetota</taxon>
        <taxon>Actinomycetes</taxon>
        <taxon>Micromonosporales</taxon>
        <taxon>Micromonosporaceae</taxon>
        <taxon>Micromonospora</taxon>
    </lineage>
</organism>
<dbReference type="InterPro" id="IPR004255">
    <property type="entry name" value="O-acyltransferase_WSD1_N"/>
</dbReference>
<dbReference type="Pfam" id="PF06974">
    <property type="entry name" value="WS_DGAT_C"/>
    <property type="match status" value="1"/>
</dbReference>
<comment type="catalytic activity">
    <reaction evidence="10">
        <text>an acyl-CoA + a 1,2-diacyl-sn-glycerol = a triacyl-sn-glycerol + CoA</text>
        <dbReference type="Rhea" id="RHEA:10868"/>
        <dbReference type="ChEBI" id="CHEBI:17815"/>
        <dbReference type="ChEBI" id="CHEBI:57287"/>
        <dbReference type="ChEBI" id="CHEBI:58342"/>
        <dbReference type="ChEBI" id="CHEBI:64615"/>
        <dbReference type="EC" id="2.3.1.20"/>
    </reaction>
</comment>
<gene>
    <name evidence="13" type="ORF">HDA35_005895</name>
</gene>
<dbReference type="InterPro" id="IPR023213">
    <property type="entry name" value="CAT-like_dom_sf"/>
</dbReference>
<evidence type="ECO:0000256" key="8">
    <source>
        <dbReference type="ARBA" id="ARBA00023098"/>
    </source>
</evidence>
<dbReference type="Gene3D" id="3.30.559.10">
    <property type="entry name" value="Chloramphenicol acetyltransferase-like domain"/>
    <property type="match status" value="1"/>
</dbReference>
<evidence type="ECO:0000256" key="4">
    <source>
        <dbReference type="ARBA" id="ARBA00013244"/>
    </source>
</evidence>
<proteinExistence type="inferred from homology"/>
<evidence type="ECO:0000256" key="1">
    <source>
        <dbReference type="ARBA" id="ARBA00004771"/>
    </source>
</evidence>
<evidence type="ECO:0000256" key="6">
    <source>
        <dbReference type="ARBA" id="ARBA00022679"/>
    </source>
</evidence>